<reference evidence="1" key="1">
    <citation type="submission" date="2018-02" db="EMBL/GenBank/DDBJ databases">
        <title>Rhizophora mucronata_Transcriptome.</title>
        <authorList>
            <person name="Meera S.P."/>
            <person name="Sreeshan A."/>
            <person name="Augustine A."/>
        </authorList>
    </citation>
    <scope>NUCLEOTIDE SEQUENCE</scope>
    <source>
        <tissue evidence="1">Leaf</tissue>
    </source>
</reference>
<evidence type="ECO:0000313" key="1">
    <source>
        <dbReference type="EMBL" id="MBW92661.1"/>
    </source>
</evidence>
<keyword evidence="1" id="KW-0575">Peroxidase</keyword>
<name>A0A2P2JGR7_RHIMU</name>
<dbReference type="EMBL" id="GGEC01012178">
    <property type="protein sequence ID" value="MBW92661.1"/>
    <property type="molecule type" value="Transcribed_RNA"/>
</dbReference>
<keyword evidence="1" id="KW-0560">Oxidoreductase</keyword>
<organism evidence="1">
    <name type="scientific">Rhizophora mucronata</name>
    <name type="common">Asiatic mangrove</name>
    <dbReference type="NCBI Taxonomy" id="61149"/>
    <lineage>
        <taxon>Eukaryota</taxon>
        <taxon>Viridiplantae</taxon>
        <taxon>Streptophyta</taxon>
        <taxon>Embryophyta</taxon>
        <taxon>Tracheophyta</taxon>
        <taxon>Spermatophyta</taxon>
        <taxon>Magnoliopsida</taxon>
        <taxon>eudicotyledons</taxon>
        <taxon>Gunneridae</taxon>
        <taxon>Pentapetalae</taxon>
        <taxon>rosids</taxon>
        <taxon>fabids</taxon>
        <taxon>Malpighiales</taxon>
        <taxon>Rhizophoraceae</taxon>
        <taxon>Rhizophora</taxon>
    </lineage>
</organism>
<sequence>MGLTMGWILLRDCLSPSRLSSRSSPTLTSISSPVLSLWRSPADRKFLFIPEGRTSLSHPQKAVFLMLQRAPTT</sequence>
<dbReference type="AlphaFoldDB" id="A0A2P2JGR7"/>
<dbReference type="GO" id="GO:0004601">
    <property type="term" value="F:peroxidase activity"/>
    <property type="evidence" value="ECO:0007669"/>
    <property type="project" value="UniProtKB-KW"/>
</dbReference>
<accession>A0A2P2JGR7</accession>
<proteinExistence type="predicted"/>
<protein>
    <submittedName>
        <fullName evidence="1">L-ascorbate peroxidase</fullName>
    </submittedName>
</protein>